<keyword evidence="2" id="KW-1185">Reference proteome</keyword>
<evidence type="ECO:0000313" key="2">
    <source>
        <dbReference type="Proteomes" id="UP000662939"/>
    </source>
</evidence>
<reference evidence="1" key="1">
    <citation type="submission" date="2021-02" db="EMBL/GenBank/DDBJ databases">
        <title>Natronoglycomyces albus gen. nov., sp. nov, a haloalkaliphilic actinobacterium from a soda solonchak soil.</title>
        <authorList>
            <person name="Sorokin D.Y."/>
            <person name="Khijniak T.V."/>
            <person name="Zakharycheva A.P."/>
            <person name="Boueva O.V."/>
            <person name="Ariskina E.V."/>
            <person name="Hahnke R.L."/>
            <person name="Bunk B."/>
            <person name="Sproer C."/>
            <person name="Schumann P."/>
            <person name="Evtushenko L.I."/>
            <person name="Kublanov I.V."/>
        </authorList>
    </citation>
    <scope>NUCLEOTIDE SEQUENCE</scope>
    <source>
        <strain evidence="1">DSM 106290</strain>
    </source>
</reference>
<dbReference type="EMBL" id="CP070496">
    <property type="protein sequence ID" value="QSB05515.1"/>
    <property type="molecule type" value="Genomic_DNA"/>
</dbReference>
<dbReference type="Gene3D" id="1.10.10.410">
    <property type="match status" value="1"/>
</dbReference>
<sequence>MSELKTRLETDMRQALKSGEKVKLNTLRMALTAVRNAEVAGKQARELDDAEVVKVLTKQAKQRREAAEAFDAAGRTEQADLERAEEEILALYLPKQLSEDELEQLVAQAISEGGFAGPQDMGKVMKALQPQVAGRADGKVVSSIVRAKLAG</sequence>
<proteinExistence type="predicted"/>
<dbReference type="PANTHER" id="PTHR28055">
    <property type="entry name" value="ALTERED INHERITANCE OF MITOCHONDRIA PROTEIN 41, MITOCHONDRIAL"/>
    <property type="match status" value="1"/>
</dbReference>
<dbReference type="PANTHER" id="PTHR28055:SF1">
    <property type="entry name" value="ALTERED INHERITANCE OF MITOCHONDRIA PROTEIN 41, MITOCHONDRIAL"/>
    <property type="match status" value="1"/>
</dbReference>
<organism evidence="1 2">
    <name type="scientific">Natronoglycomyces albus</name>
    <dbReference type="NCBI Taxonomy" id="2811108"/>
    <lineage>
        <taxon>Bacteria</taxon>
        <taxon>Bacillati</taxon>
        <taxon>Actinomycetota</taxon>
        <taxon>Actinomycetes</taxon>
        <taxon>Glycomycetales</taxon>
        <taxon>Glycomycetaceae</taxon>
        <taxon>Natronoglycomyces</taxon>
    </lineage>
</organism>
<dbReference type="InterPro" id="IPR042184">
    <property type="entry name" value="YqeY/Aim41_N"/>
</dbReference>
<dbReference type="GO" id="GO:0016884">
    <property type="term" value="F:carbon-nitrogen ligase activity, with glutamine as amido-N-donor"/>
    <property type="evidence" value="ECO:0007669"/>
    <property type="project" value="InterPro"/>
</dbReference>
<dbReference type="Proteomes" id="UP000662939">
    <property type="component" value="Chromosome"/>
</dbReference>
<dbReference type="InterPro" id="IPR019004">
    <property type="entry name" value="YqeY/Aim41"/>
</dbReference>
<dbReference type="SUPFAM" id="SSF89095">
    <property type="entry name" value="GatB/YqeY motif"/>
    <property type="match status" value="1"/>
</dbReference>
<dbReference type="InterPro" id="IPR003789">
    <property type="entry name" value="Asn/Gln_tRNA_amidoTrase-B-like"/>
</dbReference>
<name>A0A895XQT4_9ACTN</name>
<dbReference type="KEGG" id="nav:JQS30_00800"/>
<accession>A0A895XQT4</accession>
<protein>
    <submittedName>
        <fullName evidence="1">GatB/YqeY domain-containing protein</fullName>
    </submittedName>
</protein>
<dbReference type="RefSeq" id="WP_213171523.1">
    <property type="nucleotide sequence ID" value="NZ_CP070496.1"/>
</dbReference>
<dbReference type="Gene3D" id="1.10.1510.10">
    <property type="entry name" value="Uncharacterised protein YqeY/AIM41 PF09424, N-terminal domain"/>
    <property type="match status" value="1"/>
</dbReference>
<dbReference type="Pfam" id="PF09424">
    <property type="entry name" value="YqeY"/>
    <property type="match status" value="1"/>
</dbReference>
<evidence type="ECO:0000313" key="1">
    <source>
        <dbReference type="EMBL" id="QSB05515.1"/>
    </source>
</evidence>
<dbReference type="InterPro" id="IPR023168">
    <property type="entry name" value="GatB_Yqey_C_2"/>
</dbReference>
<gene>
    <name evidence="1" type="ORF">JQS30_00800</name>
</gene>
<dbReference type="AlphaFoldDB" id="A0A895XQT4"/>